<feature type="chain" id="PRO_5021354431" description="Porin" evidence="1">
    <location>
        <begin position="29"/>
        <end position="319"/>
    </location>
</feature>
<dbReference type="Proteomes" id="UP000318717">
    <property type="component" value="Unassembled WGS sequence"/>
</dbReference>
<sequence length="319" mass="37659">MTQTKGNSLHKAIFITFLLTGLSAPSLADNTEEKCLSKPEDDKVISRAYHYLNTKFCQPAVWFDDFFADERVTEDARAGTSIRWKNDFTQFENDGFKYDTRIDAKFNLPKVTNRLKLIIESDGEDDLFDLFPRNAEEIENSIGLRYDIYAKGYSSFNIKATFKPKIEARYRFTYPLGINTVSRITQKLYQESELTGESTQFDIDQALSKNFLLRWTSFAEFNRDHADDTSIWEFGTGFVLYQYISRTQALNYTISTTGTDYPRSFIDNTLIGMTYRQNVFFEWFYYELTPEYNWYREYDQGFEEEASIRLRLEIRFENF</sequence>
<gene>
    <name evidence="2" type="ORF">VIN01S_16210</name>
</gene>
<evidence type="ECO:0000313" key="2">
    <source>
        <dbReference type="EMBL" id="GEA50817.1"/>
    </source>
</evidence>
<evidence type="ECO:0000256" key="1">
    <source>
        <dbReference type="SAM" id="SignalP"/>
    </source>
</evidence>
<dbReference type="AlphaFoldDB" id="A0A4Y3HUU5"/>
<evidence type="ECO:0000313" key="3">
    <source>
        <dbReference type="Proteomes" id="UP000318717"/>
    </source>
</evidence>
<dbReference type="EMBL" id="BJLF01000006">
    <property type="protein sequence ID" value="GEA50817.1"/>
    <property type="molecule type" value="Genomic_DNA"/>
</dbReference>
<proteinExistence type="predicted"/>
<feature type="signal peptide" evidence="1">
    <location>
        <begin position="1"/>
        <end position="28"/>
    </location>
</feature>
<keyword evidence="1" id="KW-0732">Signal</keyword>
<reference evidence="2 3" key="1">
    <citation type="submission" date="2019-06" db="EMBL/GenBank/DDBJ databases">
        <title>Whole genome shotgun sequence of Vibrio inusitatus NBRC 102082.</title>
        <authorList>
            <person name="Hosoyama A."/>
            <person name="Uohara A."/>
            <person name="Ohji S."/>
            <person name="Ichikawa N."/>
        </authorList>
    </citation>
    <scope>NUCLEOTIDE SEQUENCE [LARGE SCALE GENOMIC DNA]</scope>
    <source>
        <strain evidence="2 3">NBRC 102082</strain>
    </source>
</reference>
<evidence type="ECO:0008006" key="4">
    <source>
        <dbReference type="Google" id="ProtNLM"/>
    </source>
</evidence>
<organism evidence="2 3">
    <name type="scientific">Vibrio inusitatus NBRC 102082</name>
    <dbReference type="NCBI Taxonomy" id="1219070"/>
    <lineage>
        <taxon>Bacteria</taxon>
        <taxon>Pseudomonadati</taxon>
        <taxon>Pseudomonadota</taxon>
        <taxon>Gammaproteobacteria</taxon>
        <taxon>Vibrionales</taxon>
        <taxon>Vibrionaceae</taxon>
        <taxon>Vibrio</taxon>
    </lineage>
</organism>
<protein>
    <recommendedName>
        <fullName evidence="4">Porin</fullName>
    </recommendedName>
</protein>
<comment type="caution">
    <text evidence="2">The sequence shown here is derived from an EMBL/GenBank/DDBJ whole genome shotgun (WGS) entry which is preliminary data.</text>
</comment>
<keyword evidence="3" id="KW-1185">Reference proteome</keyword>
<name>A0A4Y3HUU5_9VIBR</name>
<accession>A0A4Y3HUU5</accession>